<dbReference type="EMBL" id="RSCK01000082">
    <property type="protein sequence ID" value="RUT04886.1"/>
    <property type="molecule type" value="Genomic_DNA"/>
</dbReference>
<dbReference type="RefSeq" id="WP_127024552.1">
    <property type="nucleotide sequence ID" value="NZ_JAVKZF010000002.1"/>
</dbReference>
<dbReference type="Gene3D" id="2.160.20.10">
    <property type="entry name" value="Single-stranded right-handed beta-helix, Pectin lyase-like"/>
    <property type="match status" value="2"/>
</dbReference>
<organism evidence="1 2">
    <name type="scientific">Chroococcidiopsis cubana SAG 39.79</name>
    <dbReference type="NCBI Taxonomy" id="388085"/>
    <lineage>
        <taxon>Bacteria</taxon>
        <taxon>Bacillati</taxon>
        <taxon>Cyanobacteriota</taxon>
        <taxon>Cyanophyceae</taxon>
        <taxon>Chroococcidiopsidales</taxon>
        <taxon>Chroococcidiopsidaceae</taxon>
        <taxon>Chroococcidiopsis</taxon>
    </lineage>
</organism>
<dbReference type="Proteomes" id="UP000282574">
    <property type="component" value="Unassembled WGS sequence"/>
</dbReference>
<evidence type="ECO:0000313" key="1">
    <source>
        <dbReference type="EMBL" id="RUT04886.1"/>
    </source>
</evidence>
<dbReference type="InterPro" id="IPR011050">
    <property type="entry name" value="Pectin_lyase_fold/virulence"/>
</dbReference>
<reference evidence="1 2" key="1">
    <citation type="journal article" date="2019" name="Genome Biol. Evol.">
        <title>Day and night: Metabolic profiles and evolutionary relationships of six axenic non-marine cyanobacteria.</title>
        <authorList>
            <person name="Will S.E."/>
            <person name="Henke P."/>
            <person name="Boedeker C."/>
            <person name="Huang S."/>
            <person name="Brinkmann H."/>
            <person name="Rohde M."/>
            <person name="Jarek M."/>
            <person name="Friedl T."/>
            <person name="Seufert S."/>
            <person name="Schumacher M."/>
            <person name="Overmann J."/>
            <person name="Neumann-Schaal M."/>
            <person name="Petersen J."/>
        </authorList>
    </citation>
    <scope>NUCLEOTIDE SEQUENCE [LARGE SCALE GENOMIC DNA]</scope>
    <source>
        <strain evidence="1 2">SAG 39.79</strain>
    </source>
</reference>
<sequence length="789" mass="78838">MGATDAVAGNIDINAQGTVAIDGAGRVPDGVFSNGIFTSNGIFNYIDAGAEGKGGNIEIKAKELFLKEAATIDTSTFGQGDAGKILLRIDGALSLASRSNIFSSVVFGGEGNGGTIDIKAETLSLTGDSEILASLESANSNIPFGGRGNAGKIIIDVRGAFSISGSSSVLNTVDGTNPGNTTVGTKAEGQGGDIEIKAGTLSLSDDARINASTAGKGNAGNIFLQINDAISLSNSNILSSVASGAEGNGGTIDIKAGTLSLTGGSQIVAAVDGTADNGLIGGRGNSGRIVIDVRDAFSASGRNSSDNFSGVYTTVGAGAVGNGGSIDLKARTLSLDDGAGINASTSGAGNAGSISLQIDNTAQLNNSFIFSRVGSRAEGNGGTIDIKARSLSLINSASLSTSTFGQGDAGDISMQVDDSISLADSNIFSNVGNRGVGNGGTVDINAQSLSLTDGAQIQATVSGRGARATLPGGRGNGGQVRIALRGDFNARGRDSNGLPSGVFTSVGTGAVGRAGDIEIGARSISLDEGTIDAATASGDGGDIRLQASNSLKLRNGSRISTSAGNRGQRGNGGNIKIDSSLVIANFNGNNDITANAFRGSGGRIEINAQSIFGLIPRSRQELQSLLGTDTPTAQDFLNALNNSLSNDVAAISLTDPSFSGTVSFNADYIDPSRDLVELPTGLVDASTLVAAGCPSGAENRFVVTGGGGLPPAPGDKLSSDALLTDWASLPTPKTSEAETTIPEAVNTTPTPLVEANTWQFSSKGEIILTANASNTPNNFGATPTSCSGS</sequence>
<evidence type="ECO:0008006" key="3">
    <source>
        <dbReference type="Google" id="ProtNLM"/>
    </source>
</evidence>
<dbReference type="InterPro" id="IPR012334">
    <property type="entry name" value="Pectin_lyas_fold"/>
</dbReference>
<keyword evidence="2" id="KW-1185">Reference proteome</keyword>
<proteinExistence type="predicted"/>
<accession>A0AB37UCG4</accession>
<evidence type="ECO:0000313" key="2">
    <source>
        <dbReference type="Proteomes" id="UP000282574"/>
    </source>
</evidence>
<name>A0AB37UCG4_9CYAN</name>
<dbReference type="SUPFAM" id="SSF51126">
    <property type="entry name" value="Pectin lyase-like"/>
    <property type="match status" value="3"/>
</dbReference>
<protein>
    <recommendedName>
        <fullName evidence="3">Filamentous haemagglutinin FhaB/tRNA nuclease CdiA-like TPS domain-containing protein</fullName>
    </recommendedName>
</protein>
<comment type="caution">
    <text evidence="1">The sequence shown here is derived from an EMBL/GenBank/DDBJ whole genome shotgun (WGS) entry which is preliminary data.</text>
</comment>
<gene>
    <name evidence="1" type="ORF">DSM107010_56830</name>
</gene>
<dbReference type="AlphaFoldDB" id="A0AB37UCG4"/>